<accession>A0A7S3DZG4</accession>
<proteinExistence type="predicted"/>
<evidence type="ECO:0000313" key="1">
    <source>
        <dbReference type="EMBL" id="CAE0009462.1"/>
    </source>
</evidence>
<reference evidence="1" key="1">
    <citation type="submission" date="2021-01" db="EMBL/GenBank/DDBJ databases">
        <authorList>
            <person name="Corre E."/>
            <person name="Pelletier E."/>
            <person name="Niang G."/>
            <person name="Scheremetjew M."/>
            <person name="Finn R."/>
            <person name="Kale V."/>
            <person name="Holt S."/>
            <person name="Cochrane G."/>
            <person name="Meng A."/>
            <person name="Brown T."/>
            <person name="Cohen L."/>
        </authorList>
    </citation>
    <scope>NUCLEOTIDE SEQUENCE</scope>
    <source>
        <strain evidence="1">RCC856</strain>
    </source>
</reference>
<gene>
    <name evidence="1" type="ORF">CLAU1311_LOCUS875</name>
</gene>
<protein>
    <submittedName>
        <fullName evidence="1">Uncharacterized protein</fullName>
    </submittedName>
</protein>
<organism evidence="1">
    <name type="scientific">Chloropicon laureae</name>
    <dbReference type="NCBI Taxonomy" id="464258"/>
    <lineage>
        <taxon>Eukaryota</taxon>
        <taxon>Viridiplantae</taxon>
        <taxon>Chlorophyta</taxon>
        <taxon>Chloropicophyceae</taxon>
        <taxon>Chloropicales</taxon>
        <taxon>Chloropicaceae</taxon>
        <taxon>Chloropicon</taxon>
    </lineage>
</organism>
<dbReference type="EMBL" id="HBHU01001392">
    <property type="protein sequence ID" value="CAE0009462.1"/>
    <property type="molecule type" value="Transcribed_RNA"/>
</dbReference>
<sequence>MAEPRPRPPGSEEDLTQWQFVESDRPFVTKFPDQHRVALPGEPFVVLNESGGQGLNRFKGRRMVVSFSLPLNALLHRALSGPSGEDARGTGAADRTVGCVVLPEVRMEGYSTRQGALGNKSCFVFAGAGEGEAVKAASSASSSGCLFVLCQYRISEPRTQAWFDALLDAFEPASLGIVEDVPESNLKFVLPGSGSGDSEPGGDLQVFASSASAPLSRGCAAVRPELADDLCSQIACDLPQLLASQTRPSLMPSDCYAVAVVRRGRSQHQGWAAASVRALGEVARPLLEQAAGEEMAPDAMGACADGAGEALRRYMAEHGPSPSSMSSIYV</sequence>
<dbReference type="AlphaFoldDB" id="A0A7S3DZG4"/>
<name>A0A7S3DZG4_9CHLO</name>